<protein>
    <submittedName>
        <fullName evidence="2">Uncharacterized protein</fullName>
    </submittedName>
</protein>
<feature type="transmembrane region" description="Helical" evidence="1">
    <location>
        <begin position="133"/>
        <end position="153"/>
    </location>
</feature>
<comment type="caution">
    <text evidence="2">The sequence shown here is derived from an EMBL/GenBank/DDBJ whole genome shotgun (WGS) entry which is preliminary data.</text>
</comment>
<evidence type="ECO:0000313" key="2">
    <source>
        <dbReference type="EMBL" id="KAK0175159.1"/>
    </source>
</evidence>
<name>A0AA39FTS7_MICHY</name>
<keyword evidence="3" id="KW-1185">Reference proteome</keyword>
<keyword evidence="1" id="KW-0472">Membrane</keyword>
<organism evidence="2 3">
    <name type="scientific">Microctonus hyperodae</name>
    <name type="common">Parasitoid wasp</name>
    <dbReference type="NCBI Taxonomy" id="165561"/>
    <lineage>
        <taxon>Eukaryota</taxon>
        <taxon>Metazoa</taxon>
        <taxon>Ecdysozoa</taxon>
        <taxon>Arthropoda</taxon>
        <taxon>Hexapoda</taxon>
        <taxon>Insecta</taxon>
        <taxon>Pterygota</taxon>
        <taxon>Neoptera</taxon>
        <taxon>Endopterygota</taxon>
        <taxon>Hymenoptera</taxon>
        <taxon>Apocrita</taxon>
        <taxon>Ichneumonoidea</taxon>
        <taxon>Braconidae</taxon>
        <taxon>Euphorinae</taxon>
        <taxon>Microctonus</taxon>
    </lineage>
</organism>
<keyword evidence="1" id="KW-1133">Transmembrane helix</keyword>
<evidence type="ECO:0000256" key="1">
    <source>
        <dbReference type="SAM" id="Phobius"/>
    </source>
</evidence>
<accession>A0AA39FTS7</accession>
<proteinExistence type="predicted"/>
<keyword evidence="1" id="KW-0812">Transmembrane</keyword>
<feature type="transmembrane region" description="Helical" evidence="1">
    <location>
        <begin position="105"/>
        <end position="127"/>
    </location>
</feature>
<dbReference type="Proteomes" id="UP001168972">
    <property type="component" value="Unassembled WGS sequence"/>
</dbReference>
<dbReference type="AlphaFoldDB" id="A0AA39FTS7"/>
<gene>
    <name evidence="2" type="ORF">PV327_008934</name>
</gene>
<dbReference type="EMBL" id="JAQQBR010000005">
    <property type="protein sequence ID" value="KAK0175159.1"/>
    <property type="molecule type" value="Genomic_DNA"/>
</dbReference>
<reference evidence="2" key="1">
    <citation type="journal article" date="2023" name="bioRxiv">
        <title>Scaffold-level genome assemblies of two parasitoid biocontrol wasps reveal the parthenogenesis mechanism and an associated novel virus.</title>
        <authorList>
            <person name="Inwood S."/>
            <person name="Skelly J."/>
            <person name="Guhlin J."/>
            <person name="Harrop T."/>
            <person name="Goldson S."/>
            <person name="Dearden P."/>
        </authorList>
    </citation>
    <scope>NUCLEOTIDE SEQUENCE</scope>
    <source>
        <strain evidence="2">Lincoln</strain>
        <tissue evidence="2">Whole body</tissue>
    </source>
</reference>
<sequence>MTNEHSQFGKVLNLVEEDENTNFEFIELNNTDDNSTEISEAIEINDNEEFLNIIEHEEESLAERPGPKLLQRIMEQMEQLRLPLELWRTFINTSVRIIALTGFEFDLHTLIEIIIFVVTIIAEFYIGSIYLKAVIAIFAFVGPTIITQIIKYIHSIFNHIVNKLLEYVKKKLGEFYELSAEFIREYSMPNSR</sequence>
<evidence type="ECO:0000313" key="3">
    <source>
        <dbReference type="Proteomes" id="UP001168972"/>
    </source>
</evidence>
<reference evidence="2" key="2">
    <citation type="submission" date="2023-03" db="EMBL/GenBank/DDBJ databases">
        <authorList>
            <person name="Inwood S.N."/>
            <person name="Skelly J.G."/>
            <person name="Guhlin J."/>
            <person name="Harrop T.W.R."/>
            <person name="Goldson S.G."/>
            <person name="Dearden P.K."/>
        </authorList>
    </citation>
    <scope>NUCLEOTIDE SEQUENCE</scope>
    <source>
        <strain evidence="2">Lincoln</strain>
        <tissue evidence="2">Whole body</tissue>
    </source>
</reference>